<accession>A0AAJ2YX20</accession>
<comment type="caution">
    <text evidence="2">The sequence shown here is derived from an EMBL/GenBank/DDBJ whole genome shotgun (WGS) entry which is preliminary data.</text>
</comment>
<name>A0AAJ2YX20_WEICO</name>
<evidence type="ECO:0000313" key="3">
    <source>
        <dbReference type="Proteomes" id="UP000719917"/>
    </source>
</evidence>
<dbReference type="RefSeq" id="WP_161690903.1">
    <property type="nucleotide sequence ID" value="NZ_JAAAMQ010000010.1"/>
</dbReference>
<feature type="compositionally biased region" description="Low complexity" evidence="1">
    <location>
        <begin position="133"/>
        <end position="159"/>
    </location>
</feature>
<dbReference type="AlphaFoldDB" id="A0AAJ2YX20"/>
<evidence type="ECO:0000313" key="2">
    <source>
        <dbReference type="EMBL" id="NBA11679.1"/>
    </source>
</evidence>
<feature type="compositionally biased region" description="Polar residues" evidence="1">
    <location>
        <begin position="165"/>
        <end position="202"/>
    </location>
</feature>
<protein>
    <submittedName>
        <fullName evidence="2">Uncharacterized protein</fullName>
    </submittedName>
</protein>
<organism evidence="2 3">
    <name type="scientific">Weissella confusa</name>
    <name type="common">Lactobacillus confusus</name>
    <dbReference type="NCBI Taxonomy" id="1583"/>
    <lineage>
        <taxon>Bacteria</taxon>
        <taxon>Bacillati</taxon>
        <taxon>Bacillota</taxon>
        <taxon>Bacilli</taxon>
        <taxon>Lactobacillales</taxon>
        <taxon>Lactobacillaceae</taxon>
        <taxon>Weissella</taxon>
    </lineage>
</organism>
<dbReference type="EMBL" id="JAAAMQ010000010">
    <property type="protein sequence ID" value="NBA11679.1"/>
    <property type="molecule type" value="Genomic_DNA"/>
</dbReference>
<dbReference type="PROSITE" id="PS51318">
    <property type="entry name" value="TAT"/>
    <property type="match status" value="1"/>
</dbReference>
<proteinExistence type="predicted"/>
<feature type="compositionally biased region" description="Gly residues" evidence="1">
    <location>
        <begin position="218"/>
        <end position="236"/>
    </location>
</feature>
<feature type="compositionally biased region" description="Acidic residues" evidence="1">
    <location>
        <begin position="205"/>
        <end position="214"/>
    </location>
</feature>
<dbReference type="Proteomes" id="UP000719917">
    <property type="component" value="Unassembled WGS sequence"/>
</dbReference>
<reference evidence="2" key="1">
    <citation type="submission" date="2020-01" db="EMBL/GenBank/DDBJ databases">
        <title>First Reported Case and Whole Genome of Weissella confusa in an Equid.</title>
        <authorList>
            <person name="Little S.V."/>
            <person name="Lawhon S.D."/>
        </authorList>
    </citation>
    <scope>NUCLEOTIDE SEQUENCE</scope>
    <source>
        <strain evidence="2">718955</strain>
    </source>
</reference>
<dbReference type="InterPro" id="IPR006311">
    <property type="entry name" value="TAT_signal"/>
</dbReference>
<gene>
    <name evidence="2" type="ORF">GTU77_05550</name>
</gene>
<sequence length="242" mass="24448">MKKRRQLVIATAAAVVVLAGGGYLGMASYRSATAPVATSEQKEFLTVNKTSMALKNGKADLVINVEAHTAVKVTADGNVMDPVEWPATDSSQSYMLALTSNGTYYVEATNGGKTKKIKVVVGDGKPAEKKSSAKSSSSESTSEVSSESVAPVVESSEAVADTEASVATTPSYTAPSTGGNYYVPSTPSTGGNAGNSSQNDGNTGEYEDSQEEPDSGTSGSGESGGTGEESGSGDGSNGIAPF</sequence>
<feature type="region of interest" description="Disordered" evidence="1">
    <location>
        <begin position="124"/>
        <end position="242"/>
    </location>
</feature>
<evidence type="ECO:0000256" key="1">
    <source>
        <dbReference type="SAM" id="MobiDB-lite"/>
    </source>
</evidence>